<dbReference type="InterPro" id="IPR001647">
    <property type="entry name" value="HTH_TetR"/>
</dbReference>
<evidence type="ECO:0000256" key="2">
    <source>
        <dbReference type="PROSITE-ProRule" id="PRU00335"/>
    </source>
</evidence>
<dbReference type="PROSITE" id="PS50977">
    <property type="entry name" value="HTH_TETR_2"/>
    <property type="match status" value="1"/>
</dbReference>
<dbReference type="Pfam" id="PF00440">
    <property type="entry name" value="TetR_N"/>
    <property type="match status" value="1"/>
</dbReference>
<name>A0A6I1MQJ2_9CLOT</name>
<evidence type="ECO:0000256" key="1">
    <source>
        <dbReference type="ARBA" id="ARBA00023125"/>
    </source>
</evidence>
<dbReference type="OrthoDB" id="9785164at2"/>
<reference evidence="4 5" key="1">
    <citation type="submission" date="2019-10" db="EMBL/GenBank/DDBJ databases">
        <title>The Genome Sequence of Clostridium tarantellae Isolated from Fish Brain.</title>
        <authorList>
            <person name="Bano L."/>
            <person name="Kiel M."/>
            <person name="Sales G."/>
            <person name="Doxey A.C."/>
            <person name="Mansfield M.J."/>
            <person name="Schiavone M."/>
            <person name="Rossetto O."/>
            <person name="Pirazzini M."/>
            <person name="Dobrindt U."/>
            <person name="Montecucco C."/>
        </authorList>
    </citation>
    <scope>NUCLEOTIDE SEQUENCE [LARGE SCALE GENOMIC DNA]</scope>
    <source>
        <strain evidence="4 5">DSM 3997</strain>
    </source>
</reference>
<dbReference type="Gene3D" id="1.10.357.10">
    <property type="entry name" value="Tetracycline Repressor, domain 2"/>
    <property type="match status" value="1"/>
</dbReference>
<accession>A0A6I1MQJ2</accession>
<dbReference type="GO" id="GO:0003677">
    <property type="term" value="F:DNA binding"/>
    <property type="evidence" value="ECO:0007669"/>
    <property type="project" value="UniProtKB-UniRule"/>
</dbReference>
<feature type="domain" description="HTH tetR-type" evidence="3">
    <location>
        <begin position="2"/>
        <end position="62"/>
    </location>
</feature>
<feature type="DNA-binding region" description="H-T-H motif" evidence="2">
    <location>
        <begin position="25"/>
        <end position="44"/>
    </location>
</feature>
<dbReference type="PANTHER" id="PTHR43479:SF11">
    <property type="entry name" value="ACREF_ENVCD OPERON REPRESSOR-RELATED"/>
    <property type="match status" value="1"/>
</dbReference>
<gene>
    <name evidence="4" type="ORF">GBZ86_02185</name>
</gene>
<protein>
    <submittedName>
        <fullName evidence="4">TetR family transcriptional regulator</fullName>
    </submittedName>
</protein>
<evidence type="ECO:0000259" key="3">
    <source>
        <dbReference type="PROSITE" id="PS50977"/>
    </source>
</evidence>
<dbReference type="Proteomes" id="UP000430345">
    <property type="component" value="Unassembled WGS sequence"/>
</dbReference>
<comment type="caution">
    <text evidence="4">The sequence shown here is derived from an EMBL/GenBank/DDBJ whole genome shotgun (WGS) entry which is preliminary data.</text>
</comment>
<dbReference type="InterPro" id="IPR009057">
    <property type="entry name" value="Homeodomain-like_sf"/>
</dbReference>
<dbReference type="Gene3D" id="1.10.10.60">
    <property type="entry name" value="Homeodomain-like"/>
    <property type="match status" value="1"/>
</dbReference>
<evidence type="ECO:0000313" key="4">
    <source>
        <dbReference type="EMBL" id="MPQ42569.1"/>
    </source>
</evidence>
<dbReference type="InterPro" id="IPR036271">
    <property type="entry name" value="Tet_transcr_reg_TetR-rel_C_sf"/>
</dbReference>
<sequence>MNKSKKAIFQAAIKVFSTSGYNGSTVDEIAAVANVAKGTLYYNFKSKEEIFNFTINKGLEIWEEKLNEIKEERINAIDKLKKICRVQLTLLYNNKDFFKLIFSQLWGQENRQFELRLRIVRYIKGIEFILESAKEEGLINDGNTALMAHTFFGSLSSAAVYEFLNLEDVNLEDVIESLTNICLNGIVKNK</sequence>
<dbReference type="SUPFAM" id="SSF48498">
    <property type="entry name" value="Tetracyclin repressor-like, C-terminal domain"/>
    <property type="match status" value="1"/>
</dbReference>
<dbReference type="AlphaFoldDB" id="A0A6I1MQJ2"/>
<evidence type="ECO:0000313" key="5">
    <source>
        <dbReference type="Proteomes" id="UP000430345"/>
    </source>
</evidence>
<dbReference type="SUPFAM" id="SSF46689">
    <property type="entry name" value="Homeodomain-like"/>
    <property type="match status" value="1"/>
</dbReference>
<keyword evidence="5" id="KW-1185">Reference proteome</keyword>
<keyword evidence="1 2" id="KW-0238">DNA-binding</keyword>
<dbReference type="PANTHER" id="PTHR43479">
    <property type="entry name" value="ACREF/ENVCD OPERON REPRESSOR-RELATED"/>
    <property type="match status" value="1"/>
</dbReference>
<dbReference type="InterPro" id="IPR050624">
    <property type="entry name" value="HTH-type_Tx_Regulator"/>
</dbReference>
<dbReference type="EMBL" id="WHJC01000012">
    <property type="protein sequence ID" value="MPQ42569.1"/>
    <property type="molecule type" value="Genomic_DNA"/>
</dbReference>
<dbReference type="RefSeq" id="WP_152887314.1">
    <property type="nucleotide sequence ID" value="NZ_WHJC01000012.1"/>
</dbReference>
<proteinExistence type="predicted"/>
<dbReference type="PRINTS" id="PR00455">
    <property type="entry name" value="HTHTETR"/>
</dbReference>
<organism evidence="4 5">
    <name type="scientific">Clostridium tarantellae</name>
    <dbReference type="NCBI Taxonomy" id="39493"/>
    <lineage>
        <taxon>Bacteria</taxon>
        <taxon>Bacillati</taxon>
        <taxon>Bacillota</taxon>
        <taxon>Clostridia</taxon>
        <taxon>Eubacteriales</taxon>
        <taxon>Clostridiaceae</taxon>
        <taxon>Clostridium</taxon>
    </lineage>
</organism>